<dbReference type="GO" id="GO:0016020">
    <property type="term" value="C:membrane"/>
    <property type="evidence" value="ECO:0007669"/>
    <property type="project" value="UniProtKB-SubCell"/>
</dbReference>
<evidence type="ECO:0000256" key="6">
    <source>
        <dbReference type="ARBA" id="ARBA00022741"/>
    </source>
</evidence>
<dbReference type="GO" id="GO:0004674">
    <property type="term" value="F:protein serine/threonine kinase activity"/>
    <property type="evidence" value="ECO:0007669"/>
    <property type="project" value="UniProtKB-KW"/>
</dbReference>
<evidence type="ECO:0000313" key="22">
    <source>
        <dbReference type="EMBL" id="OMP04570.1"/>
    </source>
</evidence>
<evidence type="ECO:0000256" key="4">
    <source>
        <dbReference type="ARBA" id="ARBA00022692"/>
    </source>
</evidence>
<dbReference type="InterPro" id="IPR024171">
    <property type="entry name" value="SRK-like_kinase"/>
</dbReference>
<dbReference type="PROSITE" id="PS50927">
    <property type="entry name" value="BULB_LECTIN"/>
    <property type="match status" value="1"/>
</dbReference>
<comment type="subcellular location">
    <subcellularLocation>
        <location evidence="1">Membrane</location>
        <topology evidence="1">Single-pass type I membrane protein</topology>
    </subcellularLocation>
</comment>
<dbReference type="Pfam" id="PF08276">
    <property type="entry name" value="PAN_2"/>
    <property type="match status" value="1"/>
</dbReference>
<comment type="catalytic activity">
    <reaction evidence="14 15">
        <text>L-seryl-[protein] + ATP = O-phospho-L-seryl-[protein] + ADP + H(+)</text>
        <dbReference type="Rhea" id="RHEA:17989"/>
        <dbReference type="Rhea" id="RHEA-COMP:9863"/>
        <dbReference type="Rhea" id="RHEA-COMP:11604"/>
        <dbReference type="ChEBI" id="CHEBI:15378"/>
        <dbReference type="ChEBI" id="CHEBI:29999"/>
        <dbReference type="ChEBI" id="CHEBI:30616"/>
        <dbReference type="ChEBI" id="CHEBI:83421"/>
        <dbReference type="ChEBI" id="CHEBI:456216"/>
        <dbReference type="EC" id="2.7.11.1"/>
    </reaction>
</comment>
<dbReference type="PIRSF" id="PIRSF000641">
    <property type="entry name" value="SRK"/>
    <property type="match status" value="1"/>
</dbReference>
<feature type="region of interest" description="Disordered" evidence="16">
    <location>
        <begin position="706"/>
        <end position="737"/>
    </location>
</feature>
<dbReference type="InterPro" id="IPR008271">
    <property type="entry name" value="Ser/Thr_kinase_AS"/>
</dbReference>
<dbReference type="PANTHER" id="PTHR32444">
    <property type="entry name" value="BULB-TYPE LECTIN DOMAIN-CONTAINING PROTEIN"/>
    <property type="match status" value="1"/>
</dbReference>
<dbReference type="SUPFAM" id="SSF51110">
    <property type="entry name" value="alpha-D-mannose-specific plant lectins"/>
    <property type="match status" value="1"/>
</dbReference>
<feature type="domain" description="Protein kinase" evidence="19">
    <location>
        <begin position="389"/>
        <end position="703"/>
    </location>
</feature>
<dbReference type="FunFam" id="1.10.510.10:FF:000060">
    <property type="entry name" value="G-type lectin S-receptor-like serine/threonine-protein kinase"/>
    <property type="match status" value="1"/>
</dbReference>
<keyword evidence="23" id="KW-1185">Reference proteome</keyword>
<keyword evidence="10 17" id="KW-0472">Membrane</keyword>
<evidence type="ECO:0000256" key="3">
    <source>
        <dbReference type="ARBA" id="ARBA00022679"/>
    </source>
</evidence>
<evidence type="ECO:0000256" key="2">
    <source>
        <dbReference type="ARBA" id="ARBA00022527"/>
    </source>
</evidence>
<keyword evidence="11" id="KW-1015">Disulfide bond</keyword>
<dbReference type="PROSITE" id="PS00108">
    <property type="entry name" value="PROTEIN_KINASE_ST"/>
    <property type="match status" value="1"/>
</dbReference>
<dbReference type="PANTHER" id="PTHR32444:SF234">
    <property type="entry name" value="RECEPTOR-LIKE SERINE_THREONINE-PROTEIN KINASE"/>
    <property type="match status" value="1"/>
</dbReference>
<evidence type="ECO:0000256" key="13">
    <source>
        <dbReference type="ARBA" id="ARBA00047899"/>
    </source>
</evidence>
<dbReference type="CDD" id="cd01098">
    <property type="entry name" value="PAN_AP_plant"/>
    <property type="match status" value="1"/>
</dbReference>
<dbReference type="AlphaFoldDB" id="A0A1R3KBU9"/>
<dbReference type="InterPro" id="IPR000858">
    <property type="entry name" value="S_locus_glycoprot_dom"/>
</dbReference>
<evidence type="ECO:0000256" key="7">
    <source>
        <dbReference type="ARBA" id="ARBA00022777"/>
    </source>
</evidence>
<dbReference type="SMART" id="SM00220">
    <property type="entry name" value="S_TKc"/>
    <property type="match status" value="1"/>
</dbReference>
<dbReference type="Gene3D" id="2.90.10.10">
    <property type="entry name" value="Bulb-type lectin domain"/>
    <property type="match status" value="1"/>
</dbReference>
<dbReference type="InterPro" id="IPR001480">
    <property type="entry name" value="Bulb-type_lectin_dom"/>
</dbReference>
<keyword evidence="7 15" id="KW-0418">Kinase</keyword>
<dbReference type="CDD" id="cd00028">
    <property type="entry name" value="B_lectin"/>
    <property type="match status" value="1"/>
</dbReference>
<dbReference type="Proteomes" id="UP000187203">
    <property type="component" value="Unassembled WGS sequence"/>
</dbReference>
<evidence type="ECO:0000256" key="11">
    <source>
        <dbReference type="ARBA" id="ARBA00023157"/>
    </source>
</evidence>
<dbReference type="InterPro" id="IPR003609">
    <property type="entry name" value="Pan_app"/>
</dbReference>
<feature type="signal peptide" evidence="18">
    <location>
        <begin position="1"/>
        <end position="23"/>
    </location>
</feature>
<proteinExistence type="inferred from homology"/>
<evidence type="ECO:0000259" key="20">
    <source>
        <dbReference type="PROSITE" id="PS50927"/>
    </source>
</evidence>
<dbReference type="Gene3D" id="1.10.510.10">
    <property type="entry name" value="Transferase(Phosphotransferase) domain 1"/>
    <property type="match status" value="1"/>
</dbReference>
<dbReference type="SMART" id="SM00473">
    <property type="entry name" value="PAN_AP"/>
    <property type="match status" value="1"/>
</dbReference>
<keyword evidence="4 17" id="KW-0812">Transmembrane</keyword>
<dbReference type="FunFam" id="2.90.10.10:FF:000001">
    <property type="entry name" value="G-type lectin S-receptor-like serine/threonine-protein kinase"/>
    <property type="match status" value="1"/>
</dbReference>
<dbReference type="EC" id="2.7.11.1" evidence="15"/>
<dbReference type="PROSITE" id="PS50011">
    <property type="entry name" value="PROTEIN_KINASE_DOM"/>
    <property type="match status" value="1"/>
</dbReference>
<keyword evidence="3 15" id="KW-0808">Transferase</keyword>
<dbReference type="InterPro" id="IPR000719">
    <property type="entry name" value="Prot_kinase_dom"/>
</dbReference>
<keyword evidence="8 15" id="KW-0067">ATP-binding</keyword>
<evidence type="ECO:0000256" key="17">
    <source>
        <dbReference type="SAM" id="Phobius"/>
    </source>
</evidence>
<dbReference type="SUPFAM" id="SSF56112">
    <property type="entry name" value="Protein kinase-like (PK-like)"/>
    <property type="match status" value="1"/>
</dbReference>
<comment type="caution">
    <text evidence="22">The sequence shown here is derived from an EMBL/GenBank/DDBJ whole genome shotgun (WGS) entry which is preliminary data.</text>
</comment>
<dbReference type="Pfam" id="PF00954">
    <property type="entry name" value="S_locus_glycop"/>
    <property type="match status" value="1"/>
</dbReference>
<evidence type="ECO:0000256" key="12">
    <source>
        <dbReference type="ARBA" id="ARBA00023180"/>
    </source>
</evidence>
<dbReference type="GO" id="GO:0048544">
    <property type="term" value="P:recognition of pollen"/>
    <property type="evidence" value="ECO:0007669"/>
    <property type="project" value="InterPro"/>
</dbReference>
<evidence type="ECO:0000256" key="14">
    <source>
        <dbReference type="ARBA" id="ARBA00048679"/>
    </source>
</evidence>
<keyword evidence="2 15" id="KW-0723">Serine/threonine-protein kinase</keyword>
<comment type="similarity">
    <text evidence="15">Belongs to the protein kinase superfamily. Ser/Thr protein kinase family.</text>
</comment>
<feature type="transmembrane region" description="Helical" evidence="17">
    <location>
        <begin position="442"/>
        <end position="462"/>
    </location>
</feature>
<evidence type="ECO:0000256" key="1">
    <source>
        <dbReference type="ARBA" id="ARBA00004479"/>
    </source>
</evidence>
<dbReference type="GO" id="GO:0005524">
    <property type="term" value="F:ATP binding"/>
    <property type="evidence" value="ECO:0007669"/>
    <property type="project" value="UniProtKB-KW"/>
</dbReference>
<accession>A0A1R3KBU9</accession>
<keyword evidence="12" id="KW-0325">Glycoprotein</keyword>
<evidence type="ECO:0000313" key="23">
    <source>
        <dbReference type="Proteomes" id="UP000187203"/>
    </source>
</evidence>
<dbReference type="Pfam" id="PF01453">
    <property type="entry name" value="B_lectin"/>
    <property type="match status" value="1"/>
</dbReference>
<evidence type="ECO:0000259" key="21">
    <source>
        <dbReference type="PROSITE" id="PS50948"/>
    </source>
</evidence>
<protein>
    <recommendedName>
        <fullName evidence="15">Receptor-like serine/threonine-protein kinase</fullName>
        <ecNumber evidence="15">2.7.11.1</ecNumber>
    </recommendedName>
</protein>
<dbReference type="GO" id="GO:0106310">
    <property type="term" value="F:protein serine kinase activity"/>
    <property type="evidence" value="ECO:0007669"/>
    <property type="project" value="RHEA"/>
</dbReference>
<dbReference type="InterPro" id="IPR001245">
    <property type="entry name" value="Ser-Thr/Tyr_kinase_cat_dom"/>
</dbReference>
<feature type="domain" description="Apple" evidence="21">
    <location>
        <begin position="345"/>
        <end position="427"/>
    </location>
</feature>
<evidence type="ECO:0000256" key="15">
    <source>
        <dbReference type="PIRNR" id="PIRNR000641"/>
    </source>
</evidence>
<keyword evidence="5 18" id="KW-0732">Signal</keyword>
<evidence type="ECO:0000256" key="5">
    <source>
        <dbReference type="ARBA" id="ARBA00022729"/>
    </source>
</evidence>
<organism evidence="22 23">
    <name type="scientific">Corchorus olitorius</name>
    <dbReference type="NCBI Taxonomy" id="93759"/>
    <lineage>
        <taxon>Eukaryota</taxon>
        <taxon>Viridiplantae</taxon>
        <taxon>Streptophyta</taxon>
        <taxon>Embryophyta</taxon>
        <taxon>Tracheophyta</taxon>
        <taxon>Spermatophyta</taxon>
        <taxon>Magnoliopsida</taxon>
        <taxon>eudicotyledons</taxon>
        <taxon>Gunneridae</taxon>
        <taxon>Pentapetalae</taxon>
        <taxon>rosids</taxon>
        <taxon>malvids</taxon>
        <taxon>Malvales</taxon>
        <taxon>Malvaceae</taxon>
        <taxon>Grewioideae</taxon>
        <taxon>Apeibeae</taxon>
        <taxon>Corchorus</taxon>
    </lineage>
</organism>
<evidence type="ECO:0000256" key="10">
    <source>
        <dbReference type="ARBA" id="ARBA00023136"/>
    </source>
</evidence>
<evidence type="ECO:0000256" key="16">
    <source>
        <dbReference type="SAM" id="MobiDB-lite"/>
    </source>
</evidence>
<keyword evidence="6 15" id="KW-0547">Nucleotide-binding</keyword>
<evidence type="ECO:0000256" key="18">
    <source>
        <dbReference type="SAM" id="SignalP"/>
    </source>
</evidence>
<dbReference type="InterPro" id="IPR021820">
    <property type="entry name" value="S-locus_recpt_kinase_C"/>
</dbReference>
<dbReference type="STRING" id="93759.A0A1R3KBU9"/>
<comment type="catalytic activity">
    <reaction evidence="13 15">
        <text>L-threonyl-[protein] + ATP = O-phospho-L-threonyl-[protein] + ADP + H(+)</text>
        <dbReference type="Rhea" id="RHEA:46608"/>
        <dbReference type="Rhea" id="RHEA-COMP:11060"/>
        <dbReference type="Rhea" id="RHEA-COMP:11605"/>
        <dbReference type="ChEBI" id="CHEBI:15378"/>
        <dbReference type="ChEBI" id="CHEBI:30013"/>
        <dbReference type="ChEBI" id="CHEBI:30616"/>
        <dbReference type="ChEBI" id="CHEBI:61977"/>
        <dbReference type="ChEBI" id="CHEBI:456216"/>
        <dbReference type="EC" id="2.7.11.1"/>
    </reaction>
</comment>
<dbReference type="PROSITE" id="PS50948">
    <property type="entry name" value="PAN"/>
    <property type="match status" value="1"/>
</dbReference>
<dbReference type="Pfam" id="PF07714">
    <property type="entry name" value="PK_Tyr_Ser-Thr"/>
    <property type="match status" value="1"/>
</dbReference>
<feature type="chain" id="PRO_5012684058" description="Receptor-like serine/threonine-protein kinase" evidence="18">
    <location>
        <begin position="24"/>
        <end position="737"/>
    </location>
</feature>
<dbReference type="InterPro" id="IPR036426">
    <property type="entry name" value="Bulb-type_lectin_dom_sf"/>
</dbReference>
<name>A0A1R3KBU9_9ROSI</name>
<reference evidence="23" key="1">
    <citation type="submission" date="2013-09" db="EMBL/GenBank/DDBJ databases">
        <title>Corchorus olitorius genome sequencing.</title>
        <authorList>
            <person name="Alam M."/>
            <person name="Haque M.S."/>
            <person name="Islam M.S."/>
            <person name="Emdad E.M."/>
            <person name="Islam M.M."/>
            <person name="Ahmed B."/>
            <person name="Halim A."/>
            <person name="Hossen Q.M.M."/>
            <person name="Hossain M.Z."/>
            <person name="Ahmed R."/>
            <person name="Khan M.M."/>
            <person name="Islam R."/>
            <person name="Rashid M.M."/>
            <person name="Khan S.A."/>
            <person name="Rahman M.S."/>
            <person name="Alam M."/>
            <person name="Yahiya A.S."/>
            <person name="Khan M.S."/>
            <person name="Azam M.S."/>
            <person name="Haque T."/>
            <person name="Lashkar M.Z.H."/>
            <person name="Akhand A.I."/>
            <person name="Morshed G."/>
            <person name="Roy S."/>
            <person name="Uddin K.S."/>
            <person name="Rabeya T."/>
            <person name="Hossain A.S."/>
            <person name="Chowdhury A."/>
            <person name="Snigdha A.R."/>
            <person name="Mortoza M.S."/>
            <person name="Matin S.A."/>
            <person name="Hoque S.M.E."/>
            <person name="Islam M.K."/>
            <person name="Roy D.K."/>
            <person name="Haider R."/>
            <person name="Moosa M.M."/>
            <person name="Elias S.M."/>
            <person name="Hasan A.M."/>
            <person name="Jahan S."/>
            <person name="Shafiuddin M."/>
            <person name="Mahmood N."/>
            <person name="Shommy N.S."/>
        </authorList>
    </citation>
    <scope>NUCLEOTIDE SEQUENCE [LARGE SCALE GENOMIC DNA]</scope>
    <source>
        <strain evidence="23">cv. O-4</strain>
    </source>
</reference>
<feature type="compositionally biased region" description="Low complexity" evidence="16">
    <location>
        <begin position="715"/>
        <end position="725"/>
    </location>
</feature>
<evidence type="ECO:0000256" key="9">
    <source>
        <dbReference type="ARBA" id="ARBA00022989"/>
    </source>
</evidence>
<dbReference type="Gene3D" id="3.50.4.10">
    <property type="entry name" value="Hepatocyte Growth Factor"/>
    <property type="match status" value="1"/>
</dbReference>
<keyword evidence="9 17" id="KW-1133">Transmembrane helix</keyword>
<evidence type="ECO:0000259" key="19">
    <source>
        <dbReference type="PROSITE" id="PS50011"/>
    </source>
</evidence>
<dbReference type="OrthoDB" id="785331at2759"/>
<dbReference type="InterPro" id="IPR011009">
    <property type="entry name" value="Kinase-like_dom_sf"/>
</dbReference>
<feature type="domain" description="Bulb-type lectin" evidence="20">
    <location>
        <begin position="24"/>
        <end position="149"/>
    </location>
</feature>
<dbReference type="Pfam" id="PF11883">
    <property type="entry name" value="DUF3403"/>
    <property type="match status" value="1"/>
</dbReference>
<gene>
    <name evidence="22" type="ORF">COLO4_09516</name>
</gene>
<dbReference type="EMBL" id="AWUE01014242">
    <property type="protein sequence ID" value="OMP04570.1"/>
    <property type="molecule type" value="Genomic_DNA"/>
</dbReference>
<dbReference type="SMART" id="SM00108">
    <property type="entry name" value="B_lectin"/>
    <property type="match status" value="1"/>
</dbReference>
<sequence length="737" mass="82696">MDMDILSLATCFLLIIFSKISNAVNMISPSDSLADGMKLVSNDGSFEMGFFTPGSSKNRYLGIWYGNIPMQSRTVVWVANRINPINDSTGLLKIETTGRVVLQGQNRTAVWSSTNSSTQGVGNPILQLLDSGNLVVRDANDGDHSENYLWQSFDYPTDTQLPGMKMGWDLRINLSRRLAAWKNPDDPSPGDLTYGIELQGNPELVIRQGSVKRYRSGLWNGDGFGGAPIYRSNQVFTYDFVWNEDEVYYIYFLKDKSVMSRVFLNQTKGVKERYTWKPNTQNWTLFTVHPDDSCDIYGPCGANGNCDTSKFPFCQCLKTFKPKSPERWNSSDWSQGCIHNKPLNCQGGDGFIRLQSVKTPDTPNSLVNKSMDLKECRARCLQNCSCMAYTTLNITGRGSGCAMWFGDLMDIKQYESNVQELYIRVSASESEELKSKHKMKHALIISTLLAVPLGLLVVVYYIRRSRGNLKDEDHNEDLELEVFELGTISRATDGFSSNNKLGQGDKTRCKVLDWAKRFQIICGIARGLLYLHQDSRLRIIHRDLKAGNVLLDSKMNPKISDFGLARTFGGDQTEANTNRVVGTYGYMAPEYAIDGLFSVKSDVFSFGILLLEIISATKNRGFSHPDHRGNLIEHAWRLWKKGKPLEVADNFLVDTGNESEILRCIHISLLCVQQHPEERPTMSLVVLMLGSENELPPPKQPGFLLQNSTPFEIDSSSGNHGLSSSKNEVTLSLLEPR</sequence>
<evidence type="ECO:0000256" key="8">
    <source>
        <dbReference type="ARBA" id="ARBA00022840"/>
    </source>
</evidence>